<dbReference type="AlphaFoldDB" id="A0AAV2B765"/>
<protein>
    <submittedName>
        <fullName evidence="1">Uncharacterized protein</fullName>
    </submittedName>
</protein>
<keyword evidence="2" id="KW-1185">Reference proteome</keyword>
<dbReference type="EMBL" id="CAXIEN010000274">
    <property type="protein sequence ID" value="CAL1291093.1"/>
    <property type="molecule type" value="Genomic_DNA"/>
</dbReference>
<reference evidence="1 2" key="1">
    <citation type="submission" date="2024-04" db="EMBL/GenBank/DDBJ databases">
        <authorList>
            <person name="Rising A."/>
            <person name="Reimegard J."/>
            <person name="Sonavane S."/>
            <person name="Akerstrom W."/>
            <person name="Nylinder S."/>
            <person name="Hedman E."/>
            <person name="Kallberg Y."/>
        </authorList>
    </citation>
    <scope>NUCLEOTIDE SEQUENCE [LARGE SCALE GENOMIC DNA]</scope>
</reference>
<proteinExistence type="predicted"/>
<name>A0AAV2B765_9ARAC</name>
<gene>
    <name evidence="1" type="ORF">LARSCL_LOCUS16888</name>
</gene>
<organism evidence="1 2">
    <name type="scientific">Larinioides sclopetarius</name>
    <dbReference type="NCBI Taxonomy" id="280406"/>
    <lineage>
        <taxon>Eukaryota</taxon>
        <taxon>Metazoa</taxon>
        <taxon>Ecdysozoa</taxon>
        <taxon>Arthropoda</taxon>
        <taxon>Chelicerata</taxon>
        <taxon>Arachnida</taxon>
        <taxon>Araneae</taxon>
        <taxon>Araneomorphae</taxon>
        <taxon>Entelegynae</taxon>
        <taxon>Araneoidea</taxon>
        <taxon>Araneidae</taxon>
        <taxon>Larinioides</taxon>
    </lineage>
</organism>
<evidence type="ECO:0000313" key="1">
    <source>
        <dbReference type="EMBL" id="CAL1291093.1"/>
    </source>
</evidence>
<sequence>HDFSRNVPLKKKLKVSFHHVNKKRWDKNLFIIFLDTVLSLRKKNYENFSTRI</sequence>
<evidence type="ECO:0000313" key="2">
    <source>
        <dbReference type="Proteomes" id="UP001497382"/>
    </source>
</evidence>
<accession>A0AAV2B765</accession>
<comment type="caution">
    <text evidence="1">The sequence shown here is derived from an EMBL/GenBank/DDBJ whole genome shotgun (WGS) entry which is preliminary data.</text>
</comment>
<feature type="non-terminal residue" evidence="1">
    <location>
        <position position="1"/>
    </location>
</feature>
<dbReference type="Proteomes" id="UP001497382">
    <property type="component" value="Unassembled WGS sequence"/>
</dbReference>